<evidence type="ECO:0000256" key="3">
    <source>
        <dbReference type="ARBA" id="ARBA00023274"/>
    </source>
</evidence>
<keyword evidence="2 5" id="KW-0689">Ribosomal protein</keyword>
<dbReference type="InterPro" id="IPR002136">
    <property type="entry name" value="Ribosomal_uL4"/>
</dbReference>
<dbReference type="EMBL" id="FQZU01000038">
    <property type="protein sequence ID" value="SHK91381.1"/>
    <property type="molecule type" value="Genomic_DNA"/>
</dbReference>
<comment type="subunit">
    <text evidence="5">Part of the 50S ribosomal subunit.</text>
</comment>
<comment type="function">
    <text evidence="5">One of the primary rRNA binding proteins, this protein initially binds near the 5'-end of the 23S rRNA. It is important during the early stages of 50S assembly. It makes multiple contacts with different domains of the 23S rRNA in the assembled 50S subunit and ribosome.</text>
</comment>
<dbReference type="OrthoDB" id="9803201at2"/>
<name>A0A1M6WCG1_9BACT</name>
<dbReference type="PANTHER" id="PTHR10746:SF6">
    <property type="entry name" value="LARGE RIBOSOMAL SUBUNIT PROTEIN UL4M"/>
    <property type="match status" value="1"/>
</dbReference>
<keyword evidence="5" id="KW-0694">RNA-binding</keyword>
<evidence type="ECO:0000313" key="7">
    <source>
        <dbReference type="Proteomes" id="UP000183994"/>
    </source>
</evidence>
<gene>
    <name evidence="5" type="primary">rplD</name>
    <name evidence="6" type="ORF">SAMN02745216_04288</name>
</gene>
<dbReference type="RefSeq" id="WP_012611042.1">
    <property type="nucleotide sequence ID" value="NZ_FQZU01000038.1"/>
</dbReference>
<dbReference type="PANTHER" id="PTHR10746">
    <property type="entry name" value="50S RIBOSOMAL PROTEIN L4"/>
    <property type="match status" value="1"/>
</dbReference>
<proteinExistence type="inferred from homology"/>
<evidence type="ECO:0000313" key="6">
    <source>
        <dbReference type="EMBL" id="SHK91381.1"/>
    </source>
</evidence>
<keyword evidence="3 5" id="KW-0687">Ribonucleoprotein</keyword>
<comment type="function">
    <text evidence="5">Forms part of the polypeptide exit tunnel.</text>
</comment>
<dbReference type="GO" id="GO:1990904">
    <property type="term" value="C:ribonucleoprotein complex"/>
    <property type="evidence" value="ECO:0007669"/>
    <property type="project" value="UniProtKB-KW"/>
</dbReference>
<reference evidence="7" key="1">
    <citation type="submission" date="2016-11" db="EMBL/GenBank/DDBJ databases">
        <authorList>
            <person name="Varghese N."/>
            <person name="Submissions S."/>
        </authorList>
    </citation>
    <scope>NUCLEOTIDE SEQUENCE [LARGE SCALE GENOMIC DNA]</scope>
    <source>
        <strain evidence="7">DSM 16219</strain>
    </source>
</reference>
<dbReference type="STRING" id="1121393.SAMN02745216_04288"/>
<organism evidence="6 7">
    <name type="scientific">Desulfatibacillum alkenivorans DSM 16219</name>
    <dbReference type="NCBI Taxonomy" id="1121393"/>
    <lineage>
        <taxon>Bacteria</taxon>
        <taxon>Pseudomonadati</taxon>
        <taxon>Thermodesulfobacteriota</taxon>
        <taxon>Desulfobacteria</taxon>
        <taxon>Desulfobacterales</taxon>
        <taxon>Desulfatibacillaceae</taxon>
        <taxon>Desulfatibacillum</taxon>
    </lineage>
</organism>
<sequence length="206" mass="22270">MAKVEVCNMSGEKVSEIDLADEIFGVEVKGSVLHEVVVMQLANRRAGTVCVKNRSDVRGSTRKLYRQKGTGRARKGDIKSPVLRGGGVVFGPHPRDYSYKVPKKVRKAALKMALSSKLADNSLKVVDNMDLPEIKTKAFAEAMAAMGVDTALIVTTGEEKNLELSARNVKGVKVMPTAGLNVYDILKYGNLILAQGAIEAIEGRLL</sequence>
<dbReference type="SUPFAM" id="SSF52166">
    <property type="entry name" value="Ribosomal protein L4"/>
    <property type="match status" value="1"/>
</dbReference>
<dbReference type="GO" id="GO:0006412">
    <property type="term" value="P:translation"/>
    <property type="evidence" value="ECO:0007669"/>
    <property type="project" value="UniProtKB-UniRule"/>
</dbReference>
<dbReference type="Pfam" id="PF00573">
    <property type="entry name" value="Ribosomal_L4"/>
    <property type="match status" value="1"/>
</dbReference>
<dbReference type="Gene3D" id="3.40.1370.10">
    <property type="match status" value="1"/>
</dbReference>
<comment type="similarity">
    <text evidence="1 5">Belongs to the universal ribosomal protein uL4 family.</text>
</comment>
<evidence type="ECO:0000256" key="2">
    <source>
        <dbReference type="ARBA" id="ARBA00022980"/>
    </source>
</evidence>
<dbReference type="SMR" id="A0A1M6WCG1"/>
<evidence type="ECO:0000256" key="1">
    <source>
        <dbReference type="ARBA" id="ARBA00010528"/>
    </source>
</evidence>
<dbReference type="InterPro" id="IPR013005">
    <property type="entry name" value="Ribosomal_uL4-like"/>
</dbReference>
<evidence type="ECO:0000256" key="4">
    <source>
        <dbReference type="ARBA" id="ARBA00035244"/>
    </source>
</evidence>
<dbReference type="GO" id="GO:0003735">
    <property type="term" value="F:structural constituent of ribosome"/>
    <property type="evidence" value="ECO:0007669"/>
    <property type="project" value="InterPro"/>
</dbReference>
<dbReference type="Proteomes" id="UP000183994">
    <property type="component" value="Unassembled WGS sequence"/>
</dbReference>
<dbReference type="AlphaFoldDB" id="A0A1M6WCG1"/>
<protein>
    <recommendedName>
        <fullName evidence="4 5">Large ribosomal subunit protein uL4</fullName>
    </recommendedName>
</protein>
<dbReference type="GO" id="GO:0005840">
    <property type="term" value="C:ribosome"/>
    <property type="evidence" value="ECO:0007669"/>
    <property type="project" value="UniProtKB-KW"/>
</dbReference>
<keyword evidence="7" id="KW-1185">Reference proteome</keyword>
<evidence type="ECO:0000256" key="5">
    <source>
        <dbReference type="HAMAP-Rule" id="MF_01328"/>
    </source>
</evidence>
<keyword evidence="5" id="KW-0699">rRNA-binding</keyword>
<accession>A0A1M6WCG1</accession>
<dbReference type="GO" id="GO:0019843">
    <property type="term" value="F:rRNA binding"/>
    <property type="evidence" value="ECO:0007669"/>
    <property type="project" value="UniProtKB-UniRule"/>
</dbReference>
<dbReference type="NCBIfam" id="TIGR03953">
    <property type="entry name" value="rplD_bact"/>
    <property type="match status" value="1"/>
</dbReference>
<dbReference type="HAMAP" id="MF_01328_B">
    <property type="entry name" value="Ribosomal_uL4_B"/>
    <property type="match status" value="1"/>
</dbReference>
<dbReference type="InterPro" id="IPR023574">
    <property type="entry name" value="Ribosomal_uL4_dom_sf"/>
</dbReference>